<comment type="caution">
    <text evidence="22">The sequence shown here is derived from an EMBL/GenBank/DDBJ whole genome shotgun (WGS) entry which is preliminary data.</text>
</comment>
<dbReference type="InterPro" id="IPR052388">
    <property type="entry name" value="Peroxisomal_t2-enoyl-CoA_red"/>
</dbReference>
<evidence type="ECO:0000256" key="4">
    <source>
        <dbReference type="ARBA" id="ARBA00022516"/>
    </source>
</evidence>
<organism evidence="22 23">
    <name type="scientific">Extensimonas vulgaris</name>
    <dbReference type="NCBI Taxonomy" id="1031594"/>
    <lineage>
        <taxon>Bacteria</taxon>
        <taxon>Pseudomonadati</taxon>
        <taxon>Pseudomonadota</taxon>
        <taxon>Betaproteobacteria</taxon>
        <taxon>Burkholderiales</taxon>
        <taxon>Comamonadaceae</taxon>
        <taxon>Extensimonas</taxon>
    </lineage>
</organism>
<keyword evidence="11" id="KW-0275">Fatty acid biosynthesis</keyword>
<evidence type="ECO:0000256" key="7">
    <source>
        <dbReference type="ARBA" id="ARBA00022857"/>
    </source>
</evidence>
<comment type="similarity">
    <text evidence="3">Belongs to the short-chain dehydrogenases/reductases (SDR) family.</text>
</comment>
<evidence type="ECO:0000256" key="17">
    <source>
        <dbReference type="ARBA" id="ARBA00048686"/>
    </source>
</evidence>
<comment type="function">
    <text evidence="12">Participates in chain elongation of fatty acids. Catalyzes the reduction of trans-2-enoyl-CoAs of varying chain lengths from 6:1 to 16:1, having maximum activity with 10:1 CoA. Has no 2,4-dienoyl-CoA reductase activity.</text>
</comment>
<keyword evidence="9" id="KW-0443">Lipid metabolism</keyword>
<dbReference type="OrthoDB" id="9775864at2"/>
<evidence type="ECO:0000256" key="18">
    <source>
        <dbReference type="ARBA" id="ARBA00049108"/>
    </source>
</evidence>
<dbReference type="EC" id="1.3.1.38" evidence="14"/>
<dbReference type="GO" id="GO:0006633">
    <property type="term" value="P:fatty acid biosynthetic process"/>
    <property type="evidence" value="ECO:0007669"/>
    <property type="project" value="UniProtKB-KW"/>
</dbReference>
<evidence type="ECO:0000256" key="3">
    <source>
        <dbReference type="ARBA" id="ARBA00006484"/>
    </source>
</evidence>
<gene>
    <name evidence="22" type="ORF">DFR45_10949</name>
</gene>
<comment type="catalytic activity">
    <reaction evidence="16">
        <text>(2E)-dodecenoyl-CoA + NADPH + H(+) = dodecanoyl-CoA + NADP(+)</text>
        <dbReference type="Rhea" id="RHEA:44964"/>
        <dbReference type="ChEBI" id="CHEBI:15378"/>
        <dbReference type="ChEBI" id="CHEBI:57330"/>
        <dbReference type="ChEBI" id="CHEBI:57375"/>
        <dbReference type="ChEBI" id="CHEBI:57783"/>
        <dbReference type="ChEBI" id="CHEBI:58349"/>
    </reaction>
    <physiologicalReaction direction="left-to-right" evidence="16">
        <dbReference type="Rhea" id="RHEA:44965"/>
    </physiologicalReaction>
</comment>
<sequence length="287" mass="31064">MTTPPTFGFDDETLAQQPTVYHAGLFDDKVVLVSGAGSGIGKAIAFLYARLGARLAICGRDVAKLEASAEWLRKLGSPDVLVHPMSIRDPEQVEQLMDAAWQHFGRVDVLVNNAGGQFPQRALDFSVKGWKAVIDTNLNGTWYMMHAMAKRWRDTGTQGNIVNIVATFQRGMPGVAHTCAARAAVTYLSKTVAVEWAQYGIRINCVAPGAVASTGFRQYSEEAVKSFSAANPMKRVGDVHDIAEAVVYLSAPSGKFITGELLTVDGGGVLWGEVWTIPKPDYFKVNA</sequence>
<evidence type="ECO:0000256" key="11">
    <source>
        <dbReference type="ARBA" id="ARBA00023160"/>
    </source>
</evidence>
<evidence type="ECO:0000256" key="13">
    <source>
        <dbReference type="ARBA" id="ARBA00038622"/>
    </source>
</evidence>
<evidence type="ECO:0000256" key="9">
    <source>
        <dbReference type="ARBA" id="ARBA00023098"/>
    </source>
</evidence>
<dbReference type="FunFam" id="3.40.50.720:FF:000084">
    <property type="entry name" value="Short-chain dehydrogenase reductase"/>
    <property type="match status" value="1"/>
</dbReference>
<keyword evidence="23" id="KW-1185">Reference proteome</keyword>
<evidence type="ECO:0000256" key="15">
    <source>
        <dbReference type="ARBA" id="ARBA00041063"/>
    </source>
</evidence>
<dbReference type="RefSeq" id="WP_114483972.1">
    <property type="nucleotide sequence ID" value="NZ_QPJU01000009.1"/>
</dbReference>
<dbReference type="InterPro" id="IPR036291">
    <property type="entry name" value="NAD(P)-bd_dom_sf"/>
</dbReference>
<comment type="catalytic activity">
    <reaction evidence="17">
        <text>(2E)-tetradecenoyl-CoA + NADPH + H(+) = tetradecanoyl-CoA + NADP(+)</text>
        <dbReference type="Rhea" id="RHEA:44968"/>
        <dbReference type="ChEBI" id="CHEBI:15378"/>
        <dbReference type="ChEBI" id="CHEBI:57385"/>
        <dbReference type="ChEBI" id="CHEBI:57783"/>
        <dbReference type="ChEBI" id="CHEBI:58349"/>
        <dbReference type="ChEBI" id="CHEBI:61405"/>
    </reaction>
    <physiologicalReaction direction="left-to-right" evidence="17">
        <dbReference type="Rhea" id="RHEA:44969"/>
    </physiologicalReaction>
</comment>
<proteinExistence type="inferred from homology"/>
<dbReference type="PANTHER" id="PTHR24317">
    <property type="entry name" value="PEROXISOMAL TRANS-2-ENOYL-COA REDUCTASE"/>
    <property type="match status" value="1"/>
</dbReference>
<evidence type="ECO:0000256" key="5">
    <source>
        <dbReference type="ARBA" id="ARBA00022553"/>
    </source>
</evidence>
<dbReference type="PRINTS" id="PR00080">
    <property type="entry name" value="SDRFAMILY"/>
</dbReference>
<comment type="catalytic activity">
    <reaction evidence="19">
        <text>a (2E)-enoyl-CoA + NADPH + H(+) = a 2,3-saturated acyl-CoA + NADP(+)</text>
        <dbReference type="Rhea" id="RHEA:33763"/>
        <dbReference type="ChEBI" id="CHEBI:15378"/>
        <dbReference type="ChEBI" id="CHEBI:57783"/>
        <dbReference type="ChEBI" id="CHEBI:58349"/>
        <dbReference type="ChEBI" id="CHEBI:58856"/>
        <dbReference type="ChEBI" id="CHEBI:65111"/>
        <dbReference type="EC" id="1.3.1.38"/>
    </reaction>
    <physiologicalReaction direction="left-to-right" evidence="19">
        <dbReference type="Rhea" id="RHEA:33764"/>
    </physiologicalReaction>
</comment>
<dbReference type="SUPFAM" id="SSF51735">
    <property type="entry name" value="NAD(P)-binding Rossmann-fold domains"/>
    <property type="match status" value="1"/>
</dbReference>
<evidence type="ECO:0000256" key="21">
    <source>
        <dbReference type="ARBA" id="ARBA00049559"/>
    </source>
</evidence>
<comment type="subunit">
    <text evidence="13">Interacts with PEX5, probably required to target it into peroxisomes.</text>
</comment>
<evidence type="ECO:0000256" key="10">
    <source>
        <dbReference type="ARBA" id="ARBA00023140"/>
    </source>
</evidence>
<keyword evidence="4" id="KW-0444">Lipid biosynthesis</keyword>
<dbReference type="Gene3D" id="3.40.50.720">
    <property type="entry name" value="NAD(P)-binding Rossmann-like Domain"/>
    <property type="match status" value="1"/>
</dbReference>
<comment type="subcellular location">
    <subcellularLocation>
        <location evidence="1">Peroxisome</location>
    </subcellularLocation>
</comment>
<name>A0A369AFX1_9BURK</name>
<dbReference type="AlphaFoldDB" id="A0A369AFX1"/>
<evidence type="ECO:0000256" key="14">
    <source>
        <dbReference type="ARBA" id="ARBA00038849"/>
    </source>
</evidence>
<keyword evidence="10" id="KW-0576">Peroxisome</keyword>
<dbReference type="PANTHER" id="PTHR24317:SF7">
    <property type="entry name" value="PEROXISOMAL TRANS-2-ENOYL-COA REDUCTASE"/>
    <property type="match status" value="1"/>
</dbReference>
<comment type="catalytic activity">
    <reaction evidence="21">
        <text>(2E)-octenoyl-CoA + NADPH + H(+) = octanoyl-CoA + NADP(+)</text>
        <dbReference type="Rhea" id="RHEA:44952"/>
        <dbReference type="ChEBI" id="CHEBI:15378"/>
        <dbReference type="ChEBI" id="CHEBI:57386"/>
        <dbReference type="ChEBI" id="CHEBI:57783"/>
        <dbReference type="ChEBI" id="CHEBI:58349"/>
        <dbReference type="ChEBI" id="CHEBI:62242"/>
    </reaction>
    <physiologicalReaction direction="left-to-right" evidence="21">
        <dbReference type="Rhea" id="RHEA:44953"/>
    </physiologicalReaction>
</comment>
<evidence type="ECO:0000256" key="2">
    <source>
        <dbReference type="ARBA" id="ARBA00005189"/>
    </source>
</evidence>
<dbReference type="Proteomes" id="UP000252174">
    <property type="component" value="Unassembled WGS sequence"/>
</dbReference>
<keyword evidence="6" id="KW-0276">Fatty acid metabolism</keyword>
<dbReference type="EMBL" id="QPJU01000009">
    <property type="protein sequence ID" value="RCX08229.1"/>
    <property type="molecule type" value="Genomic_DNA"/>
</dbReference>
<comment type="catalytic activity">
    <reaction evidence="18">
        <text>(2E)-hexenoyl-CoA + NADPH + H(+) = hexanoyl-CoA + NADP(+)</text>
        <dbReference type="Rhea" id="RHEA:44956"/>
        <dbReference type="ChEBI" id="CHEBI:15378"/>
        <dbReference type="ChEBI" id="CHEBI:57783"/>
        <dbReference type="ChEBI" id="CHEBI:58349"/>
        <dbReference type="ChEBI" id="CHEBI:62077"/>
        <dbReference type="ChEBI" id="CHEBI:62620"/>
    </reaction>
    <physiologicalReaction direction="left-to-right" evidence="18">
        <dbReference type="Rhea" id="RHEA:44957"/>
    </physiologicalReaction>
</comment>
<keyword evidence="8" id="KW-0560">Oxidoreductase</keyword>
<reference evidence="22 23" key="1">
    <citation type="submission" date="2018-07" db="EMBL/GenBank/DDBJ databases">
        <title>Genomic Encyclopedia of Type Strains, Phase IV (KMG-IV): sequencing the most valuable type-strain genomes for metagenomic binning, comparative biology and taxonomic classification.</title>
        <authorList>
            <person name="Goeker M."/>
        </authorList>
    </citation>
    <scope>NUCLEOTIDE SEQUENCE [LARGE SCALE GENOMIC DNA]</scope>
    <source>
        <strain evidence="22 23">DSM 100911</strain>
    </source>
</reference>
<evidence type="ECO:0000256" key="6">
    <source>
        <dbReference type="ARBA" id="ARBA00022832"/>
    </source>
</evidence>
<evidence type="ECO:0000256" key="12">
    <source>
        <dbReference type="ARBA" id="ARBA00037124"/>
    </source>
</evidence>
<comment type="pathway">
    <text evidence="2">Lipid metabolism.</text>
</comment>
<evidence type="ECO:0000256" key="16">
    <source>
        <dbReference type="ARBA" id="ARBA00047570"/>
    </source>
</evidence>
<keyword evidence="7" id="KW-0521">NADP</keyword>
<accession>A0A369AFX1</accession>
<dbReference type="InterPro" id="IPR002347">
    <property type="entry name" value="SDR_fam"/>
</dbReference>
<evidence type="ECO:0000313" key="22">
    <source>
        <dbReference type="EMBL" id="RCX08229.1"/>
    </source>
</evidence>
<dbReference type="PRINTS" id="PR00081">
    <property type="entry name" value="GDHRDH"/>
</dbReference>
<evidence type="ECO:0000256" key="1">
    <source>
        <dbReference type="ARBA" id="ARBA00004275"/>
    </source>
</evidence>
<evidence type="ECO:0000256" key="8">
    <source>
        <dbReference type="ARBA" id="ARBA00023002"/>
    </source>
</evidence>
<comment type="catalytic activity">
    <reaction evidence="20">
        <text>(2E)-decenoyl-CoA + NADPH + H(+) = decanoyl-CoA + NADP(+)</text>
        <dbReference type="Rhea" id="RHEA:44960"/>
        <dbReference type="ChEBI" id="CHEBI:15378"/>
        <dbReference type="ChEBI" id="CHEBI:57783"/>
        <dbReference type="ChEBI" id="CHEBI:58349"/>
        <dbReference type="ChEBI" id="CHEBI:61406"/>
        <dbReference type="ChEBI" id="CHEBI:61430"/>
    </reaction>
    <physiologicalReaction direction="left-to-right" evidence="20">
        <dbReference type="Rhea" id="RHEA:44961"/>
    </physiologicalReaction>
</comment>
<keyword evidence="5" id="KW-0597">Phosphoprotein</keyword>
<dbReference type="Pfam" id="PF13561">
    <property type="entry name" value="adh_short_C2"/>
    <property type="match status" value="1"/>
</dbReference>
<evidence type="ECO:0000256" key="20">
    <source>
        <dbReference type="ARBA" id="ARBA00049386"/>
    </source>
</evidence>
<protein>
    <recommendedName>
        <fullName evidence="15">Peroxisomal trans-2-enoyl-CoA reductase</fullName>
        <ecNumber evidence="14">1.3.1.38</ecNumber>
    </recommendedName>
</protein>
<dbReference type="GO" id="GO:0019166">
    <property type="term" value="F:trans-2-enoyl-CoA reductase (NADPH) activity"/>
    <property type="evidence" value="ECO:0007669"/>
    <property type="project" value="UniProtKB-EC"/>
</dbReference>
<evidence type="ECO:0000313" key="23">
    <source>
        <dbReference type="Proteomes" id="UP000252174"/>
    </source>
</evidence>
<evidence type="ECO:0000256" key="19">
    <source>
        <dbReference type="ARBA" id="ARBA00049251"/>
    </source>
</evidence>